<feature type="transmembrane region" description="Helical" evidence="1">
    <location>
        <begin position="49"/>
        <end position="69"/>
    </location>
</feature>
<dbReference type="Proteomes" id="UP000324222">
    <property type="component" value="Unassembled WGS sequence"/>
</dbReference>
<comment type="caution">
    <text evidence="2">The sequence shown here is derived from an EMBL/GenBank/DDBJ whole genome shotgun (WGS) entry which is preliminary data.</text>
</comment>
<protein>
    <recommendedName>
        <fullName evidence="4">G-protein coupled receptor moody</fullName>
    </recommendedName>
</protein>
<dbReference type="EMBL" id="VSRR010029215">
    <property type="protein sequence ID" value="MPC69320.1"/>
    <property type="molecule type" value="Genomic_DNA"/>
</dbReference>
<organism evidence="2 3">
    <name type="scientific">Portunus trituberculatus</name>
    <name type="common">Swimming crab</name>
    <name type="synonym">Neptunus trituberculatus</name>
    <dbReference type="NCBI Taxonomy" id="210409"/>
    <lineage>
        <taxon>Eukaryota</taxon>
        <taxon>Metazoa</taxon>
        <taxon>Ecdysozoa</taxon>
        <taxon>Arthropoda</taxon>
        <taxon>Crustacea</taxon>
        <taxon>Multicrustacea</taxon>
        <taxon>Malacostraca</taxon>
        <taxon>Eumalacostraca</taxon>
        <taxon>Eucarida</taxon>
        <taxon>Decapoda</taxon>
        <taxon>Pleocyemata</taxon>
        <taxon>Brachyura</taxon>
        <taxon>Eubrachyura</taxon>
        <taxon>Portunoidea</taxon>
        <taxon>Portunidae</taxon>
        <taxon>Portuninae</taxon>
        <taxon>Portunus</taxon>
    </lineage>
</organism>
<keyword evidence="1" id="KW-0472">Membrane</keyword>
<proteinExistence type="predicted"/>
<sequence>MSVTVGDDRVVGGVMKWQCDDECGDSVTSLRSYSCQRMIAIRRSRTTGVIVRLLFVYLVCVIPICIFNLMEGPKPGAHKDAGIVVYCIYWLQYCINNFIYVVSNGRYRRAYFQFLCWITCRHVPVPALPGTTGQPNRCKIYTLPKSSNLQEPFDPRFRTPSECEEARRRMQQFRVHGNSLCSFTSEAMSCSLKEAVHPDLSLSLNPISCLSLHHSASLSSTSSLETLVRDKRRSRHFSHSVKKDLKEAGHKLRRTFSC</sequence>
<accession>A0A5B7HAQ4</accession>
<name>A0A5B7HAQ4_PORTR</name>
<evidence type="ECO:0000256" key="1">
    <source>
        <dbReference type="SAM" id="Phobius"/>
    </source>
</evidence>
<dbReference type="SUPFAM" id="SSF81321">
    <property type="entry name" value="Family A G protein-coupled receptor-like"/>
    <property type="match status" value="1"/>
</dbReference>
<dbReference type="OrthoDB" id="9881476at2759"/>
<keyword evidence="1" id="KW-1133">Transmembrane helix</keyword>
<keyword evidence="3" id="KW-1185">Reference proteome</keyword>
<reference evidence="2 3" key="1">
    <citation type="submission" date="2019-05" db="EMBL/GenBank/DDBJ databases">
        <title>Another draft genome of Portunus trituberculatus and its Hox gene families provides insights of decapod evolution.</title>
        <authorList>
            <person name="Jeong J.-H."/>
            <person name="Song I."/>
            <person name="Kim S."/>
            <person name="Choi T."/>
            <person name="Kim D."/>
            <person name="Ryu S."/>
            <person name="Kim W."/>
        </authorList>
    </citation>
    <scope>NUCLEOTIDE SEQUENCE [LARGE SCALE GENOMIC DNA]</scope>
    <source>
        <tissue evidence="2">Muscle</tissue>
    </source>
</reference>
<keyword evidence="1" id="KW-0812">Transmembrane</keyword>
<gene>
    <name evidence="2" type="ORF">E2C01_063542</name>
</gene>
<evidence type="ECO:0000313" key="3">
    <source>
        <dbReference type="Proteomes" id="UP000324222"/>
    </source>
</evidence>
<feature type="transmembrane region" description="Helical" evidence="1">
    <location>
        <begin position="81"/>
        <end position="102"/>
    </location>
</feature>
<dbReference type="AlphaFoldDB" id="A0A5B7HAQ4"/>
<evidence type="ECO:0000313" key="2">
    <source>
        <dbReference type="EMBL" id="MPC69320.1"/>
    </source>
</evidence>
<evidence type="ECO:0008006" key="4">
    <source>
        <dbReference type="Google" id="ProtNLM"/>
    </source>
</evidence>
<dbReference type="Gene3D" id="1.20.1070.10">
    <property type="entry name" value="Rhodopsin 7-helix transmembrane proteins"/>
    <property type="match status" value="1"/>
</dbReference>